<dbReference type="EMBL" id="JQDR03011774">
    <property type="protein sequence ID" value="KAA0192227.1"/>
    <property type="molecule type" value="Genomic_DNA"/>
</dbReference>
<gene>
    <name evidence="1" type="ORF">HAZT_HAZT004197</name>
</gene>
<dbReference type="AlphaFoldDB" id="A0A6A0GYD8"/>
<organism evidence="1">
    <name type="scientific">Hyalella azteca</name>
    <name type="common">Amphipod</name>
    <dbReference type="NCBI Taxonomy" id="294128"/>
    <lineage>
        <taxon>Eukaryota</taxon>
        <taxon>Metazoa</taxon>
        <taxon>Ecdysozoa</taxon>
        <taxon>Arthropoda</taxon>
        <taxon>Crustacea</taxon>
        <taxon>Multicrustacea</taxon>
        <taxon>Malacostraca</taxon>
        <taxon>Eumalacostraca</taxon>
        <taxon>Peracarida</taxon>
        <taxon>Amphipoda</taxon>
        <taxon>Senticaudata</taxon>
        <taxon>Talitrida</taxon>
        <taxon>Talitroidea</taxon>
        <taxon>Hyalellidae</taxon>
        <taxon>Hyalella</taxon>
    </lineage>
</organism>
<proteinExistence type="predicted"/>
<dbReference type="OrthoDB" id="297496at2759"/>
<name>A0A6A0GYD8_HYAAZ</name>
<evidence type="ECO:0008006" key="2">
    <source>
        <dbReference type="Google" id="ProtNLM"/>
    </source>
</evidence>
<reference evidence="1" key="3">
    <citation type="submission" date="2019-06" db="EMBL/GenBank/DDBJ databases">
        <authorList>
            <person name="Poynton C."/>
            <person name="Hasenbein S."/>
            <person name="Benoit J.B."/>
            <person name="Sepulveda M.S."/>
            <person name="Poelchau M.F."/>
            <person name="Murali S.C."/>
            <person name="Chen S."/>
            <person name="Glastad K.M."/>
            <person name="Werren J.H."/>
            <person name="Vineis J.H."/>
            <person name="Bowen J.L."/>
            <person name="Friedrich M."/>
            <person name="Jones J."/>
            <person name="Robertson H.M."/>
            <person name="Feyereisen R."/>
            <person name="Mechler-Hickson A."/>
            <person name="Mathers N."/>
            <person name="Lee C.E."/>
            <person name="Colbourne J.K."/>
            <person name="Biales A."/>
            <person name="Johnston J.S."/>
            <person name="Wellborn G.A."/>
            <person name="Rosendale A.J."/>
            <person name="Cridge A.G."/>
            <person name="Munoz-Torres M.C."/>
            <person name="Bain P.A."/>
            <person name="Manny A.R."/>
            <person name="Major K.M."/>
            <person name="Lambert F.N."/>
            <person name="Vulpe C.D."/>
            <person name="Tuck P."/>
            <person name="Blalock B.J."/>
            <person name="Lin Y.-Y."/>
            <person name="Smith M.E."/>
            <person name="Ochoa-Acuna H."/>
            <person name="Chen M.-J.M."/>
            <person name="Childers C.P."/>
            <person name="Qu J."/>
            <person name="Dugan S."/>
            <person name="Lee S.L."/>
            <person name="Chao H."/>
            <person name="Dinh H."/>
            <person name="Han Y."/>
            <person name="Doddapaneni H."/>
            <person name="Worley K.C."/>
            <person name="Muzny D.M."/>
            <person name="Gibbs R.A."/>
            <person name="Richards S."/>
        </authorList>
    </citation>
    <scope>NUCLEOTIDE SEQUENCE</scope>
    <source>
        <strain evidence="1">HAZT.00-mixed</strain>
        <tissue evidence="1">Whole organism</tissue>
    </source>
</reference>
<dbReference type="Gene3D" id="1.10.287.70">
    <property type="match status" value="1"/>
</dbReference>
<sequence>MSGPPNPDTNTPQLFTVTDRLWDITNDMHMLEELEWSEKARETLKDFEKSLVKAIKQDGWDGVESNEPKQWTFAGALFYSIILITTIGESA</sequence>
<dbReference type="Proteomes" id="UP000711488">
    <property type="component" value="Unassembled WGS sequence"/>
</dbReference>
<accession>A0A6A0GYD8</accession>
<evidence type="ECO:0000313" key="1">
    <source>
        <dbReference type="EMBL" id="KAA0192227.1"/>
    </source>
</evidence>
<reference evidence="1" key="1">
    <citation type="submission" date="2014-08" db="EMBL/GenBank/DDBJ databases">
        <authorList>
            <person name="Murali S."/>
            <person name="Richards S."/>
            <person name="Bandaranaike D."/>
            <person name="Bellair M."/>
            <person name="Blankenburg K."/>
            <person name="Chao H."/>
            <person name="Dinh H."/>
            <person name="Doddapaneni H."/>
            <person name="Dugan-Rocha S."/>
            <person name="Elkadiri S."/>
            <person name="Gnanaolivu R."/>
            <person name="Hughes D."/>
            <person name="Lee S."/>
            <person name="Li M."/>
            <person name="Ming W."/>
            <person name="Munidasa M."/>
            <person name="Muniz J."/>
            <person name="Nguyen L."/>
            <person name="Osuji N."/>
            <person name="Pu L.-L."/>
            <person name="Puazo M."/>
            <person name="Skinner E."/>
            <person name="Qu C."/>
            <person name="Quiroz J."/>
            <person name="Raj R."/>
            <person name="Weissenberger G."/>
            <person name="Xin Y."/>
            <person name="Zou X."/>
            <person name="Han Y."/>
            <person name="Worley K."/>
            <person name="Muzny D."/>
            <person name="Gibbs R."/>
        </authorList>
    </citation>
    <scope>NUCLEOTIDE SEQUENCE</scope>
    <source>
        <strain evidence="1">HAZT.00-mixed</strain>
        <tissue evidence="1">Whole organism</tissue>
    </source>
</reference>
<reference evidence="1" key="2">
    <citation type="journal article" date="2018" name="Environ. Sci. Technol.">
        <title>The Toxicogenome of Hyalella azteca: A Model for Sediment Ecotoxicology and Evolutionary Toxicology.</title>
        <authorList>
            <person name="Poynton H.C."/>
            <person name="Hasenbein S."/>
            <person name="Benoit J.B."/>
            <person name="Sepulveda M.S."/>
            <person name="Poelchau M.F."/>
            <person name="Hughes D.S.T."/>
            <person name="Murali S.C."/>
            <person name="Chen S."/>
            <person name="Glastad K.M."/>
            <person name="Goodisman M.A.D."/>
            <person name="Werren J.H."/>
            <person name="Vineis J.H."/>
            <person name="Bowen J.L."/>
            <person name="Friedrich M."/>
            <person name="Jones J."/>
            <person name="Robertson H.M."/>
            <person name="Feyereisen R."/>
            <person name="Mechler-Hickson A."/>
            <person name="Mathers N."/>
            <person name="Lee C.E."/>
            <person name="Colbourne J.K."/>
            <person name="Biales A."/>
            <person name="Johnston J.S."/>
            <person name="Wellborn G.A."/>
            <person name="Rosendale A.J."/>
            <person name="Cridge A.G."/>
            <person name="Munoz-Torres M.C."/>
            <person name="Bain P.A."/>
            <person name="Manny A.R."/>
            <person name="Major K.M."/>
            <person name="Lambert F.N."/>
            <person name="Vulpe C.D."/>
            <person name="Tuck P."/>
            <person name="Blalock B.J."/>
            <person name="Lin Y.Y."/>
            <person name="Smith M.E."/>
            <person name="Ochoa-Acuna H."/>
            <person name="Chen M.M."/>
            <person name="Childers C.P."/>
            <person name="Qu J."/>
            <person name="Dugan S."/>
            <person name="Lee S.L."/>
            <person name="Chao H."/>
            <person name="Dinh H."/>
            <person name="Han Y."/>
            <person name="Doddapaneni H."/>
            <person name="Worley K.C."/>
            <person name="Muzny D.M."/>
            <person name="Gibbs R.A."/>
            <person name="Richards S."/>
        </authorList>
    </citation>
    <scope>NUCLEOTIDE SEQUENCE</scope>
    <source>
        <strain evidence="1">HAZT.00-mixed</strain>
        <tissue evidence="1">Whole organism</tissue>
    </source>
</reference>
<protein>
    <recommendedName>
        <fullName evidence="2">Potassium channel domain-containing protein</fullName>
    </recommendedName>
</protein>
<comment type="caution">
    <text evidence="1">The sequence shown here is derived from an EMBL/GenBank/DDBJ whole genome shotgun (WGS) entry which is preliminary data.</text>
</comment>